<keyword evidence="2 3" id="KW-0802">TPR repeat</keyword>
<organism evidence="4 5">
    <name type="scientific">Babjeviella inositovora NRRL Y-12698</name>
    <dbReference type="NCBI Taxonomy" id="984486"/>
    <lineage>
        <taxon>Eukaryota</taxon>
        <taxon>Fungi</taxon>
        <taxon>Dikarya</taxon>
        <taxon>Ascomycota</taxon>
        <taxon>Saccharomycotina</taxon>
        <taxon>Pichiomycetes</taxon>
        <taxon>Serinales incertae sedis</taxon>
        <taxon>Babjeviella</taxon>
    </lineage>
</organism>
<dbReference type="InterPro" id="IPR019734">
    <property type="entry name" value="TPR_rpt"/>
</dbReference>
<keyword evidence="5" id="KW-1185">Reference proteome</keyword>
<dbReference type="GO" id="GO:0051879">
    <property type="term" value="F:Hsp90 protein binding"/>
    <property type="evidence" value="ECO:0007669"/>
    <property type="project" value="TreeGrafter"/>
</dbReference>
<dbReference type="SUPFAM" id="SSF48452">
    <property type="entry name" value="TPR-like"/>
    <property type="match status" value="1"/>
</dbReference>
<evidence type="ECO:0000256" key="1">
    <source>
        <dbReference type="ARBA" id="ARBA00022737"/>
    </source>
</evidence>
<dbReference type="GeneID" id="30144997"/>
<name>A0A1E3QQP2_9ASCO</name>
<feature type="repeat" description="TPR" evidence="3">
    <location>
        <begin position="154"/>
        <end position="187"/>
    </location>
</feature>
<dbReference type="PANTHER" id="PTHR22904:SF523">
    <property type="entry name" value="STRESS-INDUCED-PHOSPHOPROTEIN 1"/>
    <property type="match status" value="1"/>
</dbReference>
<dbReference type="PROSITE" id="PS50005">
    <property type="entry name" value="TPR"/>
    <property type="match status" value="1"/>
</dbReference>
<protein>
    <submittedName>
        <fullName evidence="4">Uncharacterized protein</fullName>
    </submittedName>
</protein>
<gene>
    <name evidence="4" type="ORF">BABINDRAFT_142116</name>
</gene>
<dbReference type="Gene3D" id="1.25.40.10">
    <property type="entry name" value="Tetratricopeptide repeat domain"/>
    <property type="match status" value="1"/>
</dbReference>
<evidence type="ECO:0000313" key="5">
    <source>
        <dbReference type="Proteomes" id="UP000094336"/>
    </source>
</evidence>
<keyword evidence="1" id="KW-0677">Repeat</keyword>
<dbReference type="Proteomes" id="UP000094336">
    <property type="component" value="Unassembled WGS sequence"/>
</dbReference>
<sequence>MTAFELPMTYDASTKKISFDPAQQYEDDDEEFLDRVKLEIKQLNVLVDDIVSHGSLPTPPTPDTTNKQLTTLIKKMYDGGVKSFKAEKYPDAVKQFSLGIEMVSRRAKFESFQQTLPELNLFLMSRTDSYLKTKEYLKAFNDADLLLSIVPNVPENYLRKGVACYFLGNYEASKAEYERGLAFDPKNVRLQNELKVVIEHLKTENGEL</sequence>
<reference evidence="5" key="1">
    <citation type="submission" date="2016-05" db="EMBL/GenBank/DDBJ databases">
        <title>Comparative genomics of biotechnologically important yeasts.</title>
        <authorList>
            <consortium name="DOE Joint Genome Institute"/>
            <person name="Riley R."/>
            <person name="Haridas S."/>
            <person name="Wolfe K.H."/>
            <person name="Lopes M.R."/>
            <person name="Hittinger C.T."/>
            <person name="Goker M."/>
            <person name="Salamov A."/>
            <person name="Wisecaver J."/>
            <person name="Long T.M."/>
            <person name="Aerts A.L."/>
            <person name="Barry K."/>
            <person name="Choi C."/>
            <person name="Clum A."/>
            <person name="Coughlan A.Y."/>
            <person name="Deshpande S."/>
            <person name="Douglass A.P."/>
            <person name="Hanson S.J."/>
            <person name="Klenk H.-P."/>
            <person name="Labutti K."/>
            <person name="Lapidus A."/>
            <person name="Lindquist E."/>
            <person name="Lipzen A."/>
            <person name="Meier-Kolthoff J.P."/>
            <person name="Ohm R.A."/>
            <person name="Otillar R.P."/>
            <person name="Pangilinan J."/>
            <person name="Peng Y."/>
            <person name="Rokas A."/>
            <person name="Rosa C.A."/>
            <person name="Scheuner C."/>
            <person name="Sibirny A.A."/>
            <person name="Slot J.C."/>
            <person name="Stielow J.B."/>
            <person name="Sun H."/>
            <person name="Kurtzman C.P."/>
            <person name="Blackwell M."/>
            <person name="Grigoriev I.V."/>
            <person name="Jeffries T.W."/>
        </authorList>
    </citation>
    <scope>NUCLEOTIDE SEQUENCE [LARGE SCALE GENOMIC DNA]</scope>
    <source>
        <strain evidence="5">NRRL Y-12698</strain>
    </source>
</reference>
<evidence type="ECO:0000256" key="3">
    <source>
        <dbReference type="PROSITE-ProRule" id="PRU00339"/>
    </source>
</evidence>
<dbReference type="STRING" id="984486.A0A1E3QQP2"/>
<evidence type="ECO:0000313" key="4">
    <source>
        <dbReference type="EMBL" id="ODQ79392.1"/>
    </source>
</evidence>
<proteinExistence type="predicted"/>
<dbReference type="AlphaFoldDB" id="A0A1E3QQP2"/>
<evidence type="ECO:0000256" key="2">
    <source>
        <dbReference type="ARBA" id="ARBA00022803"/>
    </source>
</evidence>
<dbReference type="OrthoDB" id="433738at2759"/>
<dbReference type="InterPro" id="IPR011990">
    <property type="entry name" value="TPR-like_helical_dom_sf"/>
</dbReference>
<dbReference type="EMBL" id="KV454432">
    <property type="protein sequence ID" value="ODQ79392.1"/>
    <property type="molecule type" value="Genomic_DNA"/>
</dbReference>
<accession>A0A1E3QQP2</accession>
<dbReference type="PANTHER" id="PTHR22904">
    <property type="entry name" value="TPR REPEAT CONTAINING PROTEIN"/>
    <property type="match status" value="1"/>
</dbReference>
<dbReference type="RefSeq" id="XP_018984720.1">
    <property type="nucleotide sequence ID" value="XM_019127144.1"/>
</dbReference>